<gene>
    <name evidence="1" type="ORF">MNOR_LOCUS16688</name>
</gene>
<evidence type="ECO:0000313" key="1">
    <source>
        <dbReference type="EMBL" id="CAL4100006.1"/>
    </source>
</evidence>
<dbReference type="Proteomes" id="UP001497623">
    <property type="component" value="Unassembled WGS sequence"/>
</dbReference>
<organism evidence="1 2">
    <name type="scientific">Meganyctiphanes norvegica</name>
    <name type="common">Northern krill</name>
    <name type="synonym">Thysanopoda norvegica</name>
    <dbReference type="NCBI Taxonomy" id="48144"/>
    <lineage>
        <taxon>Eukaryota</taxon>
        <taxon>Metazoa</taxon>
        <taxon>Ecdysozoa</taxon>
        <taxon>Arthropoda</taxon>
        <taxon>Crustacea</taxon>
        <taxon>Multicrustacea</taxon>
        <taxon>Malacostraca</taxon>
        <taxon>Eumalacostraca</taxon>
        <taxon>Eucarida</taxon>
        <taxon>Euphausiacea</taxon>
        <taxon>Euphausiidae</taxon>
        <taxon>Meganyctiphanes</taxon>
    </lineage>
</organism>
<comment type="caution">
    <text evidence="1">The sequence shown here is derived from an EMBL/GenBank/DDBJ whole genome shotgun (WGS) entry which is preliminary data.</text>
</comment>
<dbReference type="AlphaFoldDB" id="A0AAV2QV14"/>
<reference evidence="1 2" key="1">
    <citation type="submission" date="2024-05" db="EMBL/GenBank/DDBJ databases">
        <authorList>
            <person name="Wallberg A."/>
        </authorList>
    </citation>
    <scope>NUCLEOTIDE SEQUENCE [LARGE SCALE GENOMIC DNA]</scope>
</reference>
<keyword evidence="2" id="KW-1185">Reference proteome</keyword>
<accession>A0AAV2QV14</accession>
<name>A0AAV2QV14_MEGNR</name>
<sequence length="155" mass="17507">NSLNMEFEMDRPPPSKEYEEVTALVALEFVRATRGALMSEGSLECSQRNLCEANAAAARKFGLLAEDLAEVFTVALLEFYPVLLGPNRQSLLLAGARGRQQGAYCRALYSTCGEDDWARIHKLQVRLVHSFKVEVNKLFRRFSEPLGHLKLFCWP</sequence>
<evidence type="ECO:0000313" key="2">
    <source>
        <dbReference type="Proteomes" id="UP001497623"/>
    </source>
</evidence>
<feature type="non-terminal residue" evidence="1">
    <location>
        <position position="1"/>
    </location>
</feature>
<protein>
    <submittedName>
        <fullName evidence="1">Uncharacterized protein</fullName>
    </submittedName>
</protein>
<proteinExistence type="predicted"/>
<dbReference type="EMBL" id="CAXKWB010011090">
    <property type="protein sequence ID" value="CAL4100006.1"/>
    <property type="molecule type" value="Genomic_DNA"/>
</dbReference>